<dbReference type="EMBL" id="CAJOAZ010014411">
    <property type="protein sequence ID" value="CAF4280037.1"/>
    <property type="molecule type" value="Genomic_DNA"/>
</dbReference>
<evidence type="ECO:0000313" key="1">
    <source>
        <dbReference type="EMBL" id="CAF4280037.1"/>
    </source>
</evidence>
<organism evidence="1 2">
    <name type="scientific">Adineta steineri</name>
    <dbReference type="NCBI Taxonomy" id="433720"/>
    <lineage>
        <taxon>Eukaryota</taxon>
        <taxon>Metazoa</taxon>
        <taxon>Spiralia</taxon>
        <taxon>Gnathifera</taxon>
        <taxon>Rotifera</taxon>
        <taxon>Eurotatoria</taxon>
        <taxon>Bdelloidea</taxon>
        <taxon>Adinetida</taxon>
        <taxon>Adinetidae</taxon>
        <taxon>Adineta</taxon>
    </lineage>
</organism>
<comment type="caution">
    <text evidence="1">The sequence shown here is derived from an EMBL/GenBank/DDBJ whole genome shotgun (WGS) entry which is preliminary data.</text>
</comment>
<evidence type="ECO:0000313" key="2">
    <source>
        <dbReference type="Proteomes" id="UP000663844"/>
    </source>
</evidence>
<reference evidence="1" key="1">
    <citation type="submission" date="2021-02" db="EMBL/GenBank/DDBJ databases">
        <authorList>
            <person name="Nowell W R."/>
        </authorList>
    </citation>
    <scope>NUCLEOTIDE SEQUENCE</scope>
</reference>
<accession>A0A820GN95</accession>
<sequence length="165" mass="19368">MKNHEEYFDDFPLYKFHLSSYWYESKDSSIQRLANRIPTHSLLEDDQQQSTLISEDVNFIKALILNKHELMEVFTQIIMPMRECFQKTIKTLRGISTTIICQLSNDDDTVCSSYYLLHPYLVLLPGVETTFLPVRIQKFIYSSKTKAKMNQSTNVEVCGNYYDNI</sequence>
<dbReference type="AlphaFoldDB" id="A0A820GN95"/>
<protein>
    <submittedName>
        <fullName evidence="1">Uncharacterized protein</fullName>
    </submittedName>
</protein>
<dbReference type="Proteomes" id="UP000663844">
    <property type="component" value="Unassembled WGS sequence"/>
</dbReference>
<gene>
    <name evidence="1" type="ORF">OXD698_LOCUS45004</name>
</gene>
<proteinExistence type="predicted"/>
<name>A0A820GN95_9BILA</name>